<dbReference type="EMBL" id="ANMU01000104">
    <property type="protein sequence ID" value="EMJ80690.1"/>
    <property type="molecule type" value="Genomic_DNA"/>
</dbReference>
<dbReference type="Proteomes" id="UP000011873">
    <property type="component" value="Unassembled WGS sequence"/>
</dbReference>
<dbReference type="PATRIC" id="fig|1218567.3.peg.2654"/>
<evidence type="ECO:0000313" key="3">
    <source>
        <dbReference type="Proteomes" id="UP000011873"/>
    </source>
</evidence>
<comment type="caution">
    <text evidence="2">The sequence shown here is derived from an EMBL/GenBank/DDBJ whole genome shotgun (WGS) entry which is preliminary data.</text>
</comment>
<evidence type="ECO:0000256" key="1">
    <source>
        <dbReference type="SAM" id="MobiDB-lite"/>
    </source>
</evidence>
<sequence length="39" mass="4694">MHGKTHRNSVSFTRSFDTIKKQKEKDRSVKSEFFDSKIY</sequence>
<dbReference type="AlphaFoldDB" id="M6C395"/>
<feature type="compositionally biased region" description="Basic and acidic residues" evidence="1">
    <location>
        <begin position="17"/>
        <end position="39"/>
    </location>
</feature>
<feature type="region of interest" description="Disordered" evidence="1">
    <location>
        <begin position="1"/>
        <end position="39"/>
    </location>
</feature>
<protein>
    <submittedName>
        <fullName evidence="2">Uncharacterized protein</fullName>
    </submittedName>
</protein>
<evidence type="ECO:0000313" key="2">
    <source>
        <dbReference type="EMBL" id="EMJ80690.1"/>
    </source>
</evidence>
<name>M6C395_LEPBO</name>
<proteinExistence type="predicted"/>
<gene>
    <name evidence="2" type="ORF">LEP1GSC016_3723</name>
</gene>
<reference evidence="2 3" key="1">
    <citation type="submission" date="2013-01" db="EMBL/GenBank/DDBJ databases">
        <authorList>
            <person name="Harkins D.M."/>
            <person name="Durkin A.S."/>
            <person name="Brinkac L.M."/>
            <person name="Haft D.H."/>
            <person name="Selengut J.D."/>
            <person name="Sanka R."/>
            <person name="DePew J."/>
            <person name="Purushe J."/>
            <person name="Galloway R.L."/>
            <person name="Vinetz J.M."/>
            <person name="Sutton G.G."/>
            <person name="Nierman W.C."/>
            <person name="Fouts D.E."/>
        </authorList>
    </citation>
    <scope>NUCLEOTIDE SEQUENCE [LARGE SCALE GENOMIC DNA]</scope>
    <source>
        <strain evidence="2 3">Sponselee CDC</strain>
    </source>
</reference>
<organism evidence="2 3">
    <name type="scientific">Leptospira borgpetersenii serovar Hardjo-bovis str. Sponselee</name>
    <dbReference type="NCBI Taxonomy" id="1303729"/>
    <lineage>
        <taxon>Bacteria</taxon>
        <taxon>Pseudomonadati</taxon>
        <taxon>Spirochaetota</taxon>
        <taxon>Spirochaetia</taxon>
        <taxon>Leptospirales</taxon>
        <taxon>Leptospiraceae</taxon>
        <taxon>Leptospira</taxon>
    </lineage>
</organism>
<accession>M6C395</accession>